<organism evidence="2 3">
    <name type="scientific">Roseomonas marmotae</name>
    <dbReference type="NCBI Taxonomy" id="2768161"/>
    <lineage>
        <taxon>Bacteria</taxon>
        <taxon>Pseudomonadati</taxon>
        <taxon>Pseudomonadota</taxon>
        <taxon>Alphaproteobacteria</taxon>
        <taxon>Acetobacterales</taxon>
        <taxon>Roseomonadaceae</taxon>
        <taxon>Roseomonas</taxon>
    </lineage>
</organism>
<reference evidence="2 3" key="1">
    <citation type="submission" date="2020-09" db="EMBL/GenBank/DDBJ databases">
        <title>Roseomonas.</title>
        <authorList>
            <person name="Zhu W."/>
        </authorList>
    </citation>
    <scope>NUCLEOTIDE SEQUENCE [LARGE SCALE GENOMIC DNA]</scope>
    <source>
        <strain evidence="2 3">1311</strain>
    </source>
</reference>
<dbReference type="InterPro" id="IPR001466">
    <property type="entry name" value="Beta-lactam-related"/>
</dbReference>
<sequence length="502" mass="52439">MAAARWSAAAQTAAALIAGWGQGEAPGGAILAFDSREIPVVEAAGLENLATGTAFTADTVVRYASVTKHVLAAMQRRHQDRVGLEDALGAHLPELRAPMADVTVGRALDMTGGLPDLRETLGLLGLTVHTATEAGPLLDFLAGLGALNFPAGTEISYSNTGYRLVEAALARKGLLFEDFLQSEIAAPLGIQWHAPETWFDIVPGLAPGYWMGPRGWQLATAGLHLSASGSLTGSARSLAIWGQAVLADRGPAAGMLAAQAAPRHLLDGRATAYGLGLAHGRLGEVALVGHGGSHAGYKTYFLLAPQPGLGVVVVSNREDPGAYTLALKVMAALLGQEMPPPASLPEGLYAEPGTGHWLAVQGGTASFLGAGEALYQGPDGWAVSLSAHNPMRLRAAEGGIEGEIGHVARHFRPVAADDTLARAQGRWSCPSHHASFDIIGETLGMGIGPARQHAPLRPLGEGRLLVEMQDGPWPKPFSLRFKGDTVALTSHRSRVIRFQRGP</sequence>
<name>A0ABS3KG09_9PROT</name>
<dbReference type="Gene3D" id="3.40.710.10">
    <property type="entry name" value="DD-peptidase/beta-lactamase superfamily"/>
    <property type="match status" value="1"/>
</dbReference>
<dbReference type="PANTHER" id="PTHR46825:SF9">
    <property type="entry name" value="BETA-LACTAMASE-RELATED DOMAIN-CONTAINING PROTEIN"/>
    <property type="match status" value="1"/>
</dbReference>
<accession>A0ABS3KG09</accession>
<gene>
    <name evidence="2" type="ORF">IAI60_17495</name>
</gene>
<proteinExistence type="predicted"/>
<dbReference type="InterPro" id="IPR050491">
    <property type="entry name" value="AmpC-like"/>
</dbReference>
<dbReference type="EMBL" id="JACTNF010000021">
    <property type="protein sequence ID" value="MBO1076409.1"/>
    <property type="molecule type" value="Genomic_DNA"/>
</dbReference>
<dbReference type="InterPro" id="IPR012338">
    <property type="entry name" value="Beta-lactam/transpept-like"/>
</dbReference>
<evidence type="ECO:0000313" key="2">
    <source>
        <dbReference type="EMBL" id="MBO1076409.1"/>
    </source>
</evidence>
<feature type="domain" description="Beta-lactamase-related" evidence="1">
    <location>
        <begin position="17"/>
        <end position="322"/>
    </location>
</feature>
<dbReference type="SUPFAM" id="SSF56601">
    <property type="entry name" value="beta-lactamase/transpeptidase-like"/>
    <property type="match status" value="1"/>
</dbReference>
<dbReference type="Pfam" id="PF00144">
    <property type="entry name" value="Beta-lactamase"/>
    <property type="match status" value="1"/>
</dbReference>
<comment type="caution">
    <text evidence="2">The sequence shown here is derived from an EMBL/GenBank/DDBJ whole genome shotgun (WGS) entry which is preliminary data.</text>
</comment>
<dbReference type="RefSeq" id="WP_207449369.1">
    <property type="nucleotide sequence ID" value="NZ_CP061091.1"/>
</dbReference>
<evidence type="ECO:0000313" key="3">
    <source>
        <dbReference type="Proteomes" id="UP001518990"/>
    </source>
</evidence>
<dbReference type="Proteomes" id="UP001518990">
    <property type="component" value="Unassembled WGS sequence"/>
</dbReference>
<dbReference type="PANTHER" id="PTHR46825">
    <property type="entry name" value="D-ALANYL-D-ALANINE-CARBOXYPEPTIDASE/ENDOPEPTIDASE AMPH"/>
    <property type="match status" value="1"/>
</dbReference>
<protein>
    <submittedName>
        <fullName evidence="2">Beta-lactamase family protein</fullName>
    </submittedName>
</protein>
<evidence type="ECO:0000259" key="1">
    <source>
        <dbReference type="Pfam" id="PF00144"/>
    </source>
</evidence>
<keyword evidence="3" id="KW-1185">Reference proteome</keyword>